<accession>A0A835EF80</accession>
<dbReference type="AlphaFoldDB" id="A0A835EF80"/>
<dbReference type="EMBL" id="JACEFO010001947">
    <property type="protein sequence ID" value="KAF8692288.1"/>
    <property type="molecule type" value="Genomic_DNA"/>
</dbReference>
<evidence type="ECO:0000313" key="2">
    <source>
        <dbReference type="Proteomes" id="UP000636709"/>
    </source>
</evidence>
<keyword evidence="2" id="KW-1185">Reference proteome</keyword>
<organism evidence="1 2">
    <name type="scientific">Digitaria exilis</name>
    <dbReference type="NCBI Taxonomy" id="1010633"/>
    <lineage>
        <taxon>Eukaryota</taxon>
        <taxon>Viridiplantae</taxon>
        <taxon>Streptophyta</taxon>
        <taxon>Embryophyta</taxon>
        <taxon>Tracheophyta</taxon>
        <taxon>Spermatophyta</taxon>
        <taxon>Magnoliopsida</taxon>
        <taxon>Liliopsida</taxon>
        <taxon>Poales</taxon>
        <taxon>Poaceae</taxon>
        <taxon>PACMAD clade</taxon>
        <taxon>Panicoideae</taxon>
        <taxon>Panicodae</taxon>
        <taxon>Paniceae</taxon>
        <taxon>Anthephorinae</taxon>
        <taxon>Digitaria</taxon>
    </lineage>
</organism>
<reference evidence="1" key="1">
    <citation type="submission" date="2020-07" db="EMBL/GenBank/DDBJ databases">
        <title>Genome sequence and genetic diversity analysis of an under-domesticated orphan crop, white fonio (Digitaria exilis).</title>
        <authorList>
            <person name="Bennetzen J.L."/>
            <person name="Chen S."/>
            <person name="Ma X."/>
            <person name="Wang X."/>
            <person name="Yssel A.E.J."/>
            <person name="Chaluvadi S.R."/>
            <person name="Johnson M."/>
            <person name="Gangashetty P."/>
            <person name="Hamidou F."/>
            <person name="Sanogo M.D."/>
            <person name="Zwaenepoel A."/>
            <person name="Wallace J."/>
            <person name="Van De Peer Y."/>
            <person name="Van Deynze A."/>
        </authorList>
    </citation>
    <scope>NUCLEOTIDE SEQUENCE</scope>
    <source>
        <tissue evidence="1">Leaves</tissue>
    </source>
</reference>
<protein>
    <submittedName>
        <fullName evidence="1">Uncharacterized protein</fullName>
    </submittedName>
</protein>
<proteinExistence type="predicted"/>
<sequence>MAASAANTAVLAILWSLRKARNAKVFSNEVHDAPSIAYRIREHIGLWVCRAPRRLDMEPLKLWCQTVVDVA</sequence>
<dbReference type="OrthoDB" id="690234at2759"/>
<name>A0A835EF80_9POAL</name>
<dbReference type="Proteomes" id="UP000636709">
    <property type="component" value="Unassembled WGS sequence"/>
</dbReference>
<comment type="caution">
    <text evidence="1">The sequence shown here is derived from an EMBL/GenBank/DDBJ whole genome shotgun (WGS) entry which is preliminary data.</text>
</comment>
<gene>
    <name evidence="1" type="ORF">HU200_039897</name>
</gene>
<evidence type="ECO:0000313" key="1">
    <source>
        <dbReference type="EMBL" id="KAF8692288.1"/>
    </source>
</evidence>